<dbReference type="EnsemblPlants" id="AVESA.00010b.r2.4AG0645490.1">
    <property type="protein sequence ID" value="AVESA.00010b.r2.4AG0645490.1.CDS.1"/>
    <property type="gene ID" value="AVESA.00010b.r2.4AG0645490"/>
</dbReference>
<organism evidence="1 2">
    <name type="scientific">Avena sativa</name>
    <name type="common">Oat</name>
    <dbReference type="NCBI Taxonomy" id="4498"/>
    <lineage>
        <taxon>Eukaryota</taxon>
        <taxon>Viridiplantae</taxon>
        <taxon>Streptophyta</taxon>
        <taxon>Embryophyta</taxon>
        <taxon>Tracheophyta</taxon>
        <taxon>Spermatophyta</taxon>
        <taxon>Magnoliopsida</taxon>
        <taxon>Liliopsida</taxon>
        <taxon>Poales</taxon>
        <taxon>Poaceae</taxon>
        <taxon>BOP clade</taxon>
        <taxon>Pooideae</taxon>
        <taxon>Poodae</taxon>
        <taxon>Poeae</taxon>
        <taxon>Poeae Chloroplast Group 1 (Aveneae type)</taxon>
        <taxon>Aveninae</taxon>
        <taxon>Avena</taxon>
    </lineage>
</organism>
<reference evidence="1" key="1">
    <citation type="submission" date="2021-05" db="EMBL/GenBank/DDBJ databases">
        <authorList>
            <person name="Scholz U."/>
            <person name="Mascher M."/>
            <person name="Fiebig A."/>
        </authorList>
    </citation>
    <scope>NUCLEOTIDE SEQUENCE [LARGE SCALE GENOMIC DNA]</scope>
</reference>
<keyword evidence="2" id="KW-1185">Reference proteome</keyword>
<proteinExistence type="predicted"/>
<accession>A0ACD5WJI8</accession>
<sequence length="410" mass="45262">MDLWRRAFAVLLGLIVFILAFTLIFAVMPYSIMFLFAKARDKTTEVASSLRHAMIENFLLQMANEKPIRFTPQQLAGFTGDYSSLLGAGGFGTVYKGALPNGLAVAVKVLQGDLDRRSEEQFMAEVGTIGRTHHVNLVRLLGFCFDPKVRALVYEYMENGSLDAYLFNRNKAVDLPTLRDIAVGVARGLRYLHEECQRKIIHYDIKAGNILLDGGLTPKVADFGLAQLVNRADTHVSVSCIRGTPGYTAPEMWMQLGVTEKCDVYSFGMLLLELVGRKRNFDEAAASESQQWLPMVAWTKYESGTLMELLVQPALRDDDHDVAAAQLSRELMERICKVAFWCVQQQPGARPPIGAVVKMLEGEMAIAPPANPFQHLMASASVSNMWMTTASSVSSKSALANGSNEIIVSL</sequence>
<evidence type="ECO:0000313" key="1">
    <source>
        <dbReference type="EnsemblPlants" id="AVESA.00010b.r2.4AG0645490.1.CDS.1"/>
    </source>
</evidence>
<dbReference type="Proteomes" id="UP001732700">
    <property type="component" value="Chromosome 4A"/>
</dbReference>
<name>A0ACD5WJI8_AVESA</name>
<protein>
    <submittedName>
        <fullName evidence="1">Uncharacterized protein</fullName>
    </submittedName>
</protein>
<reference evidence="1" key="2">
    <citation type="submission" date="2025-09" db="UniProtKB">
        <authorList>
            <consortium name="EnsemblPlants"/>
        </authorList>
    </citation>
    <scope>IDENTIFICATION</scope>
</reference>
<evidence type="ECO:0000313" key="2">
    <source>
        <dbReference type="Proteomes" id="UP001732700"/>
    </source>
</evidence>